<name>A0A101M9P9_PENFR</name>
<feature type="signal peptide" evidence="1">
    <location>
        <begin position="1"/>
        <end position="18"/>
    </location>
</feature>
<dbReference type="InterPro" id="IPR008928">
    <property type="entry name" value="6-hairpin_glycosidase_sf"/>
</dbReference>
<feature type="chain" id="PRO_5007100441" evidence="1">
    <location>
        <begin position="19"/>
        <end position="508"/>
    </location>
</feature>
<keyword evidence="3" id="KW-1185">Reference proteome</keyword>
<gene>
    <name evidence="2" type="ORF">ACN42_g10607</name>
</gene>
<dbReference type="PANTHER" id="PTHR34987:SF4">
    <property type="entry name" value="ALPHA-L-RHAMNOSIDASE C-TERMINAL DOMAIN-CONTAINING PROTEIN"/>
    <property type="match status" value="1"/>
</dbReference>
<dbReference type="GO" id="GO:0005975">
    <property type="term" value="P:carbohydrate metabolic process"/>
    <property type="evidence" value="ECO:0007669"/>
    <property type="project" value="InterPro"/>
</dbReference>
<dbReference type="GO" id="GO:0003824">
    <property type="term" value="F:catalytic activity"/>
    <property type="evidence" value="ECO:0007669"/>
    <property type="project" value="UniProtKB-ARBA"/>
</dbReference>
<organism evidence="2 3">
    <name type="scientific">Penicillium freii</name>
    <dbReference type="NCBI Taxonomy" id="48697"/>
    <lineage>
        <taxon>Eukaryota</taxon>
        <taxon>Fungi</taxon>
        <taxon>Dikarya</taxon>
        <taxon>Ascomycota</taxon>
        <taxon>Pezizomycotina</taxon>
        <taxon>Eurotiomycetes</taxon>
        <taxon>Eurotiomycetidae</taxon>
        <taxon>Eurotiales</taxon>
        <taxon>Aspergillaceae</taxon>
        <taxon>Penicillium</taxon>
    </lineage>
</organism>
<evidence type="ECO:0000313" key="2">
    <source>
        <dbReference type="EMBL" id="KUM56596.1"/>
    </source>
</evidence>
<comment type="caution">
    <text evidence="2">The sequence shown here is derived from an EMBL/GenBank/DDBJ whole genome shotgun (WGS) entry which is preliminary data.</text>
</comment>
<protein>
    <submittedName>
        <fullName evidence="2">Uncharacterized protein</fullName>
    </submittedName>
</protein>
<keyword evidence="1" id="KW-0732">Signal</keyword>
<reference evidence="2 3" key="1">
    <citation type="submission" date="2015-10" db="EMBL/GenBank/DDBJ databases">
        <title>Genome sequencing of Penicillium freii.</title>
        <authorList>
            <person name="Nguyen H.D."/>
            <person name="Visagie C.M."/>
            <person name="Seifert K.A."/>
        </authorList>
    </citation>
    <scope>NUCLEOTIDE SEQUENCE [LARGE SCALE GENOMIC DNA]</scope>
    <source>
        <strain evidence="2 3">DAOM 242723</strain>
    </source>
</reference>
<sequence>MRILTWLSTAILVQLGKCLDTIPRPSPFYQPLKYTAENKSDVIPAGKNSSLTLTSDGITPAVVILDYGKDVEGYATFTVTLRQGDTSGFEVSYSETRALLDSSVSDGPLTLSAAMDSYRINQYNISDESAYSNRLIQGGLRYQKFNLSTAGDLQISNIGFIPTVSTTPVTSLPGSFECSDQRLTRIWQTGARTIQLSEIPARSLPDFWELTSEGAFVKNAAPQPYFNDLALSLTEYQLEFWAKPIKGGFGFTLLSDTLGSGIYLFVNAANSSVSAHAGSTEMDSPPLALAELGTFPLNGWYQITALVNITEISVAIGGKSVLQFSQTSSFAGSFGLGDVHISSGPSFASTGGREFINGAIDLIGSFQLLPGFFASAVKIQQPPRTSIIQANMTGLIGYSFDLVAAMGEYHRMTGDVTFTHKWAPKIMHMLDGADSQALSNGLFNVSSSILGGDWNYYDPAQIGVVTKFNAIYTYSIQQSLSLLSAVGVDTARYQARLDALRRAIDEHL</sequence>
<dbReference type="Gene3D" id="1.50.10.10">
    <property type="match status" value="1"/>
</dbReference>
<accession>A0A101M9P9</accession>
<dbReference type="STRING" id="48697.A0A101M9P9"/>
<dbReference type="InterPro" id="IPR012341">
    <property type="entry name" value="6hp_glycosidase-like_sf"/>
</dbReference>
<dbReference type="SUPFAM" id="SSF48208">
    <property type="entry name" value="Six-hairpin glycosidases"/>
    <property type="match status" value="1"/>
</dbReference>
<dbReference type="EMBL" id="LLXE01000462">
    <property type="protein sequence ID" value="KUM56596.1"/>
    <property type="molecule type" value="Genomic_DNA"/>
</dbReference>
<evidence type="ECO:0000256" key="1">
    <source>
        <dbReference type="SAM" id="SignalP"/>
    </source>
</evidence>
<evidence type="ECO:0000313" key="3">
    <source>
        <dbReference type="Proteomes" id="UP000055045"/>
    </source>
</evidence>
<dbReference type="Proteomes" id="UP000055045">
    <property type="component" value="Unassembled WGS sequence"/>
</dbReference>
<proteinExistence type="predicted"/>
<dbReference type="PANTHER" id="PTHR34987">
    <property type="entry name" value="C, PUTATIVE (AFU_ORTHOLOGUE AFUA_3G02880)-RELATED"/>
    <property type="match status" value="1"/>
</dbReference>
<dbReference type="AlphaFoldDB" id="A0A101M9P9"/>